<dbReference type="InterPro" id="IPR059179">
    <property type="entry name" value="MLKL-like_MCAfunc"/>
</dbReference>
<dbReference type="EMBL" id="JARJLG010000093">
    <property type="protein sequence ID" value="KAJ7747687.1"/>
    <property type="molecule type" value="Genomic_DNA"/>
</dbReference>
<dbReference type="Proteomes" id="UP001215280">
    <property type="component" value="Unassembled WGS sequence"/>
</dbReference>
<proteinExistence type="predicted"/>
<evidence type="ECO:0000313" key="2">
    <source>
        <dbReference type="Proteomes" id="UP001215280"/>
    </source>
</evidence>
<dbReference type="Gene3D" id="1.20.930.20">
    <property type="entry name" value="Adaptor protein Cbl, N-terminal domain"/>
    <property type="match status" value="1"/>
</dbReference>
<name>A0AAD7IPD8_9AGAR</name>
<dbReference type="AlphaFoldDB" id="A0AAD7IPD8"/>
<protein>
    <submittedName>
        <fullName evidence="1">Uncharacterized protein</fullName>
    </submittedName>
</protein>
<dbReference type="CDD" id="cd21037">
    <property type="entry name" value="MLKL_NTD"/>
    <property type="match status" value="1"/>
</dbReference>
<dbReference type="GO" id="GO:0007166">
    <property type="term" value="P:cell surface receptor signaling pathway"/>
    <property type="evidence" value="ECO:0007669"/>
    <property type="project" value="InterPro"/>
</dbReference>
<accession>A0AAD7IPD8</accession>
<evidence type="ECO:0000313" key="1">
    <source>
        <dbReference type="EMBL" id="KAJ7747687.1"/>
    </source>
</evidence>
<comment type="caution">
    <text evidence="1">The sequence shown here is derived from an EMBL/GenBank/DDBJ whole genome shotgun (WGS) entry which is preliminary data.</text>
</comment>
<organism evidence="1 2">
    <name type="scientific">Mycena maculata</name>
    <dbReference type="NCBI Taxonomy" id="230809"/>
    <lineage>
        <taxon>Eukaryota</taxon>
        <taxon>Fungi</taxon>
        <taxon>Dikarya</taxon>
        <taxon>Basidiomycota</taxon>
        <taxon>Agaricomycotina</taxon>
        <taxon>Agaricomycetes</taxon>
        <taxon>Agaricomycetidae</taxon>
        <taxon>Agaricales</taxon>
        <taxon>Marasmiineae</taxon>
        <taxon>Mycenaceae</taxon>
        <taxon>Mycena</taxon>
    </lineage>
</organism>
<dbReference type="InterPro" id="IPR036537">
    <property type="entry name" value="Adaptor_Cbl_N_dom_sf"/>
</dbReference>
<gene>
    <name evidence="1" type="ORF">DFH07DRAFT_576966</name>
</gene>
<sequence>MLGLKRILKWPRKRPREPGGPDSSIVKPRAQWRNRLRFKKTRIAARDVSTAHIERHSTSRLDATAMVAKTLVGVFDAPVISTFKPIVNLFDLFCQGAQAVRQNEEALAELKERAEQVDDVFRNKVDTPELDKICQTLYEIARYCDSVELTESKRRKLHLWFSANQAAEQIRTLRTRLDSAVNVFNLANNMSMSNELSQLKTQLSQFNHSESRFALAPSKLGIIIKVFQRNEVAFFYITALELLYEVVGERRLEDRDIPVALFLGDGAPVIVTVA</sequence>
<reference evidence="1" key="1">
    <citation type="submission" date="2023-03" db="EMBL/GenBank/DDBJ databases">
        <title>Massive genome expansion in bonnet fungi (Mycena s.s.) driven by repeated elements and novel gene families across ecological guilds.</title>
        <authorList>
            <consortium name="Lawrence Berkeley National Laboratory"/>
            <person name="Harder C.B."/>
            <person name="Miyauchi S."/>
            <person name="Viragh M."/>
            <person name="Kuo A."/>
            <person name="Thoen E."/>
            <person name="Andreopoulos B."/>
            <person name="Lu D."/>
            <person name="Skrede I."/>
            <person name="Drula E."/>
            <person name="Henrissat B."/>
            <person name="Morin E."/>
            <person name="Kohler A."/>
            <person name="Barry K."/>
            <person name="LaButti K."/>
            <person name="Morin E."/>
            <person name="Salamov A."/>
            <person name="Lipzen A."/>
            <person name="Mereny Z."/>
            <person name="Hegedus B."/>
            <person name="Baldrian P."/>
            <person name="Stursova M."/>
            <person name="Weitz H."/>
            <person name="Taylor A."/>
            <person name="Grigoriev I.V."/>
            <person name="Nagy L.G."/>
            <person name="Martin F."/>
            <person name="Kauserud H."/>
        </authorList>
    </citation>
    <scope>NUCLEOTIDE SEQUENCE</scope>
    <source>
        <strain evidence="1">CBHHK188m</strain>
    </source>
</reference>
<keyword evidence="2" id="KW-1185">Reference proteome</keyword>